<evidence type="ECO:0000313" key="8">
    <source>
        <dbReference type="EMBL" id="SEG13175.1"/>
    </source>
</evidence>
<dbReference type="GO" id="GO:0000455">
    <property type="term" value="P:enzyme-directed rRNA pseudouridine synthesis"/>
    <property type="evidence" value="ECO:0007669"/>
    <property type="project" value="TreeGrafter"/>
</dbReference>
<dbReference type="InterPro" id="IPR006225">
    <property type="entry name" value="PsdUridine_synth_RluC/D"/>
</dbReference>
<name>A0A1H5XNU9_9CLOT</name>
<dbReference type="InterPro" id="IPR006145">
    <property type="entry name" value="PsdUridine_synth_RsuA/RluA"/>
</dbReference>
<accession>A0A1H5XNU9</accession>
<keyword evidence="9" id="KW-1185">Reference proteome</keyword>
<dbReference type="OrthoDB" id="9807829at2"/>
<comment type="catalytic activity">
    <reaction evidence="1 6">
        <text>a uridine in RNA = a pseudouridine in RNA</text>
        <dbReference type="Rhea" id="RHEA:48348"/>
        <dbReference type="Rhea" id="RHEA-COMP:12068"/>
        <dbReference type="Rhea" id="RHEA-COMP:12069"/>
        <dbReference type="ChEBI" id="CHEBI:65314"/>
        <dbReference type="ChEBI" id="CHEBI:65315"/>
    </reaction>
</comment>
<dbReference type="InterPro" id="IPR006224">
    <property type="entry name" value="PsdUridine_synth_RluA-like_CS"/>
</dbReference>
<dbReference type="PANTHER" id="PTHR21600:SF44">
    <property type="entry name" value="RIBOSOMAL LARGE SUBUNIT PSEUDOURIDINE SYNTHASE D"/>
    <property type="match status" value="1"/>
</dbReference>
<dbReference type="SUPFAM" id="SSF55120">
    <property type="entry name" value="Pseudouridine synthase"/>
    <property type="match status" value="1"/>
</dbReference>
<dbReference type="NCBIfam" id="TIGR00005">
    <property type="entry name" value="rluA_subfam"/>
    <property type="match status" value="1"/>
</dbReference>
<dbReference type="PROSITE" id="PS50889">
    <property type="entry name" value="S4"/>
    <property type="match status" value="1"/>
</dbReference>
<dbReference type="Proteomes" id="UP000242850">
    <property type="component" value="Unassembled WGS sequence"/>
</dbReference>
<dbReference type="InterPro" id="IPR002942">
    <property type="entry name" value="S4_RNA-bd"/>
</dbReference>
<dbReference type="CDD" id="cd02869">
    <property type="entry name" value="PseudoU_synth_RluA_like"/>
    <property type="match status" value="1"/>
</dbReference>
<keyword evidence="3 6" id="KW-0413">Isomerase</keyword>
<dbReference type="GO" id="GO:0120159">
    <property type="term" value="F:rRNA pseudouridine synthase activity"/>
    <property type="evidence" value="ECO:0007669"/>
    <property type="project" value="UniProtKB-ARBA"/>
</dbReference>
<dbReference type="GO" id="GO:0003723">
    <property type="term" value="F:RNA binding"/>
    <property type="evidence" value="ECO:0007669"/>
    <property type="project" value="UniProtKB-KW"/>
</dbReference>
<evidence type="ECO:0000256" key="2">
    <source>
        <dbReference type="ARBA" id="ARBA00010876"/>
    </source>
</evidence>
<dbReference type="RefSeq" id="WP_103896706.1">
    <property type="nucleotide sequence ID" value="NZ_FNUK01000034.1"/>
</dbReference>
<evidence type="ECO:0000259" key="7">
    <source>
        <dbReference type="SMART" id="SM00363"/>
    </source>
</evidence>
<dbReference type="EMBL" id="FNUK01000034">
    <property type="protein sequence ID" value="SEG13175.1"/>
    <property type="molecule type" value="Genomic_DNA"/>
</dbReference>
<evidence type="ECO:0000256" key="1">
    <source>
        <dbReference type="ARBA" id="ARBA00000073"/>
    </source>
</evidence>
<dbReference type="SUPFAM" id="SSF55174">
    <property type="entry name" value="Alpha-L RNA-binding motif"/>
    <property type="match status" value="1"/>
</dbReference>
<dbReference type="AlphaFoldDB" id="A0A1H5XNU9"/>
<dbReference type="CDD" id="cd00165">
    <property type="entry name" value="S4"/>
    <property type="match status" value="1"/>
</dbReference>
<comment type="function">
    <text evidence="6">Responsible for synthesis of pseudouridine from uracil.</text>
</comment>
<gene>
    <name evidence="8" type="ORF">SAMN05660865_01815</name>
</gene>
<sequence length="296" mass="33759">MDRIIFKVTKEDEGKRLDNFLKYEKGFSTRLIKKITKNDCVFINGKVAWADDILKEGDEIEVIIKENKSQDISPEDIPLDIVYEDEDVLVVNKPPFMVVHPTKSHQSGTLANGVMNYFTKTSQNCIVRLVNRLDRDTSGLVIIAKSQFAHQAMAKMFENNQVKKEYLAIVEGKMEGKGTIDLPIDRPSLDSVKRCVIETGQRAITHYEVIKSNNEVSLVKLLLETGRTHQIRVHLSHIGHPILGDELYGNKSHFINRQALHAYKLVFKKVRGDSLVECKADLPLDMLKVLKEYNLE</sequence>
<dbReference type="InterPro" id="IPR036986">
    <property type="entry name" value="S4_RNA-bd_sf"/>
</dbReference>
<evidence type="ECO:0000256" key="3">
    <source>
        <dbReference type="ARBA" id="ARBA00023235"/>
    </source>
</evidence>
<evidence type="ECO:0000256" key="4">
    <source>
        <dbReference type="PIRSR" id="PIRSR606225-1"/>
    </source>
</evidence>
<protein>
    <recommendedName>
        <fullName evidence="6">Pseudouridine synthase</fullName>
        <ecNumber evidence="6">5.4.99.-</ecNumber>
    </recommendedName>
</protein>
<dbReference type="PROSITE" id="PS01129">
    <property type="entry name" value="PSI_RLU"/>
    <property type="match status" value="1"/>
</dbReference>
<evidence type="ECO:0000313" key="9">
    <source>
        <dbReference type="Proteomes" id="UP000242850"/>
    </source>
</evidence>
<feature type="active site" evidence="4">
    <location>
        <position position="134"/>
    </location>
</feature>
<dbReference type="Gene3D" id="3.10.290.10">
    <property type="entry name" value="RNA-binding S4 domain"/>
    <property type="match status" value="1"/>
</dbReference>
<feature type="domain" description="RNA-binding S4" evidence="7">
    <location>
        <begin position="15"/>
        <end position="78"/>
    </location>
</feature>
<dbReference type="InterPro" id="IPR050188">
    <property type="entry name" value="RluA_PseudoU_synthase"/>
</dbReference>
<evidence type="ECO:0000256" key="6">
    <source>
        <dbReference type="RuleBase" id="RU362028"/>
    </source>
</evidence>
<evidence type="ECO:0000256" key="5">
    <source>
        <dbReference type="PROSITE-ProRule" id="PRU00182"/>
    </source>
</evidence>
<keyword evidence="5" id="KW-0694">RNA-binding</keyword>
<comment type="similarity">
    <text evidence="2 6">Belongs to the pseudouridine synthase RluA family.</text>
</comment>
<dbReference type="InterPro" id="IPR020103">
    <property type="entry name" value="PsdUridine_synth_cat_dom_sf"/>
</dbReference>
<reference evidence="9" key="1">
    <citation type="submission" date="2016-10" db="EMBL/GenBank/DDBJ databases">
        <authorList>
            <person name="Varghese N."/>
            <person name="Submissions S."/>
        </authorList>
    </citation>
    <scope>NUCLEOTIDE SEQUENCE [LARGE SCALE GENOMIC DNA]</scope>
    <source>
        <strain evidence="9">DSM 5463</strain>
    </source>
</reference>
<dbReference type="EC" id="5.4.99.-" evidence="6"/>
<dbReference type="Gene3D" id="3.30.2350.10">
    <property type="entry name" value="Pseudouridine synthase"/>
    <property type="match status" value="1"/>
</dbReference>
<dbReference type="PANTHER" id="PTHR21600">
    <property type="entry name" value="MITOCHONDRIAL RNA PSEUDOURIDINE SYNTHASE"/>
    <property type="match status" value="1"/>
</dbReference>
<dbReference type="SMART" id="SM00363">
    <property type="entry name" value="S4"/>
    <property type="match status" value="1"/>
</dbReference>
<proteinExistence type="inferred from homology"/>
<dbReference type="Pfam" id="PF00849">
    <property type="entry name" value="PseudoU_synth_2"/>
    <property type="match status" value="1"/>
</dbReference>
<organism evidence="8 9">
    <name type="scientific">Caloramator fervidus</name>
    <dbReference type="NCBI Taxonomy" id="29344"/>
    <lineage>
        <taxon>Bacteria</taxon>
        <taxon>Bacillati</taxon>
        <taxon>Bacillota</taxon>
        <taxon>Clostridia</taxon>
        <taxon>Eubacteriales</taxon>
        <taxon>Clostridiaceae</taxon>
        <taxon>Caloramator</taxon>
    </lineage>
</organism>